<keyword evidence="3" id="KW-1185">Reference proteome</keyword>
<feature type="compositionally biased region" description="Polar residues" evidence="1">
    <location>
        <begin position="47"/>
        <end position="70"/>
    </location>
</feature>
<protein>
    <submittedName>
        <fullName evidence="2">Uncharacterized protein</fullName>
    </submittedName>
</protein>
<feature type="compositionally biased region" description="Low complexity" evidence="1">
    <location>
        <begin position="23"/>
        <end position="33"/>
    </location>
</feature>
<evidence type="ECO:0000313" key="3">
    <source>
        <dbReference type="Proteomes" id="UP000241462"/>
    </source>
</evidence>
<evidence type="ECO:0000313" key="2">
    <source>
        <dbReference type="EMBL" id="PSR76023.1"/>
    </source>
</evidence>
<accession>A0A2T2ZTC6</accession>
<dbReference type="Proteomes" id="UP000241462">
    <property type="component" value="Unassembled WGS sequence"/>
</dbReference>
<proteinExistence type="predicted"/>
<dbReference type="InParanoid" id="A0A2T2ZTC6"/>
<evidence type="ECO:0000256" key="1">
    <source>
        <dbReference type="SAM" id="MobiDB-lite"/>
    </source>
</evidence>
<reference evidence="2 3" key="1">
    <citation type="journal article" date="2018" name="Mycol. Prog.">
        <title>Coniella lustricola, a new species from submerged detritus.</title>
        <authorList>
            <person name="Raudabaugh D.B."/>
            <person name="Iturriaga T."/>
            <person name="Carver A."/>
            <person name="Mondo S."/>
            <person name="Pangilinan J."/>
            <person name="Lipzen A."/>
            <person name="He G."/>
            <person name="Amirebrahimi M."/>
            <person name="Grigoriev I.V."/>
            <person name="Miller A.N."/>
        </authorList>
    </citation>
    <scope>NUCLEOTIDE SEQUENCE [LARGE SCALE GENOMIC DNA]</scope>
    <source>
        <strain evidence="2 3">B22-T-1</strain>
    </source>
</reference>
<dbReference type="EMBL" id="KZ678732">
    <property type="protein sequence ID" value="PSR76023.1"/>
    <property type="molecule type" value="Genomic_DNA"/>
</dbReference>
<name>A0A2T2ZTC6_9PEZI</name>
<sequence>MYFYAPIDYGTHSRTHARTHALTSPSTTKTTKTANHARTGLTHHTRQCLSANTTNTPKRSSTSSLQPQAA</sequence>
<organism evidence="2 3">
    <name type="scientific">Coniella lustricola</name>
    <dbReference type="NCBI Taxonomy" id="2025994"/>
    <lineage>
        <taxon>Eukaryota</taxon>
        <taxon>Fungi</taxon>
        <taxon>Dikarya</taxon>
        <taxon>Ascomycota</taxon>
        <taxon>Pezizomycotina</taxon>
        <taxon>Sordariomycetes</taxon>
        <taxon>Sordariomycetidae</taxon>
        <taxon>Diaporthales</taxon>
        <taxon>Schizoparmaceae</taxon>
        <taxon>Coniella</taxon>
    </lineage>
</organism>
<gene>
    <name evidence="2" type="ORF">BD289DRAFT_447145</name>
</gene>
<feature type="region of interest" description="Disordered" evidence="1">
    <location>
        <begin position="18"/>
        <end position="70"/>
    </location>
</feature>
<dbReference type="AlphaFoldDB" id="A0A2T2ZTC6"/>